<evidence type="ECO:0000256" key="1">
    <source>
        <dbReference type="ARBA" id="ARBA00004651"/>
    </source>
</evidence>
<dbReference type="PANTHER" id="PTHR33931:SF2">
    <property type="entry name" value="HOLIN-LIKE PROTEIN CIDA"/>
    <property type="match status" value="1"/>
</dbReference>
<protein>
    <submittedName>
        <fullName evidence="7">CidA/LrgA family protein</fullName>
    </submittedName>
</protein>
<evidence type="ECO:0000313" key="7">
    <source>
        <dbReference type="EMBL" id="MBU9728519.1"/>
    </source>
</evidence>
<dbReference type="Pfam" id="PF03788">
    <property type="entry name" value="LrgA"/>
    <property type="match status" value="1"/>
</dbReference>
<dbReference type="PANTHER" id="PTHR33931">
    <property type="entry name" value="HOLIN-LIKE PROTEIN CIDA-RELATED"/>
    <property type="match status" value="1"/>
</dbReference>
<keyword evidence="2" id="KW-1003">Cell membrane</keyword>
<accession>A0ABS6KDC6</accession>
<evidence type="ECO:0000256" key="4">
    <source>
        <dbReference type="ARBA" id="ARBA00022989"/>
    </source>
</evidence>
<comment type="subcellular location">
    <subcellularLocation>
        <location evidence="1">Cell membrane</location>
        <topology evidence="1">Multi-pass membrane protein</topology>
    </subcellularLocation>
</comment>
<sequence length="126" mass="14375">MNILKQCFYLLLICFIGEAFALVLPIRFPASIISMVLLFILLLFGWCKEKQIREVSDFLLANMAVLFIPAGVSIINYFDDIRNVWPALLAIIIISTIVTFLVTAFTTQLMIRLMARRTADTKREGE</sequence>
<evidence type="ECO:0000256" key="6">
    <source>
        <dbReference type="SAM" id="Phobius"/>
    </source>
</evidence>
<dbReference type="EMBL" id="JAHQCX010000020">
    <property type="protein sequence ID" value="MBU9728519.1"/>
    <property type="molecule type" value="Genomic_DNA"/>
</dbReference>
<keyword evidence="8" id="KW-1185">Reference proteome</keyword>
<keyword evidence="4 6" id="KW-1133">Transmembrane helix</keyword>
<feature type="transmembrane region" description="Helical" evidence="6">
    <location>
        <begin position="7"/>
        <end position="24"/>
    </location>
</feature>
<keyword evidence="3 6" id="KW-0812">Transmembrane</keyword>
<dbReference type="RefSeq" id="WP_158353024.1">
    <property type="nucleotide sequence ID" value="NZ_JAHQCX010000020.1"/>
</dbReference>
<evidence type="ECO:0000256" key="5">
    <source>
        <dbReference type="ARBA" id="ARBA00023136"/>
    </source>
</evidence>
<evidence type="ECO:0000256" key="3">
    <source>
        <dbReference type="ARBA" id="ARBA00022692"/>
    </source>
</evidence>
<organism evidence="7 8">
    <name type="scientific">Diplocloster modestus</name>
    <dbReference type="NCBI Taxonomy" id="2850322"/>
    <lineage>
        <taxon>Bacteria</taxon>
        <taxon>Bacillati</taxon>
        <taxon>Bacillota</taxon>
        <taxon>Clostridia</taxon>
        <taxon>Lachnospirales</taxon>
        <taxon>Lachnospiraceae</taxon>
        <taxon>Diplocloster</taxon>
    </lineage>
</organism>
<reference evidence="7 8" key="1">
    <citation type="submission" date="2021-06" db="EMBL/GenBank/DDBJ databases">
        <title>Description of novel taxa of the family Lachnospiraceae.</title>
        <authorList>
            <person name="Chaplin A.V."/>
            <person name="Sokolova S.R."/>
            <person name="Pikina A.P."/>
            <person name="Korzhanova M."/>
            <person name="Belova V."/>
            <person name="Korostin D."/>
            <person name="Efimov B.A."/>
        </authorList>
    </citation>
    <scope>NUCLEOTIDE SEQUENCE [LARGE SCALE GENOMIC DNA]</scope>
    <source>
        <strain evidence="7 8">ASD4241</strain>
    </source>
</reference>
<evidence type="ECO:0000313" key="8">
    <source>
        <dbReference type="Proteomes" id="UP001314681"/>
    </source>
</evidence>
<comment type="caution">
    <text evidence="7">The sequence shown here is derived from an EMBL/GenBank/DDBJ whole genome shotgun (WGS) entry which is preliminary data.</text>
</comment>
<keyword evidence="5 6" id="KW-0472">Membrane</keyword>
<name>A0ABS6KDC6_9FIRM</name>
<proteinExistence type="predicted"/>
<dbReference type="Proteomes" id="UP001314681">
    <property type="component" value="Unassembled WGS sequence"/>
</dbReference>
<dbReference type="InterPro" id="IPR005538">
    <property type="entry name" value="LrgA/CidA"/>
</dbReference>
<evidence type="ECO:0000256" key="2">
    <source>
        <dbReference type="ARBA" id="ARBA00022475"/>
    </source>
</evidence>
<feature type="transmembrane region" description="Helical" evidence="6">
    <location>
        <begin position="84"/>
        <end position="107"/>
    </location>
</feature>
<feature type="transmembrane region" description="Helical" evidence="6">
    <location>
        <begin position="59"/>
        <end position="78"/>
    </location>
</feature>
<gene>
    <name evidence="7" type="ORF">KTH90_21235</name>
</gene>
<feature type="transmembrane region" description="Helical" evidence="6">
    <location>
        <begin position="30"/>
        <end position="47"/>
    </location>
</feature>